<proteinExistence type="predicted"/>
<dbReference type="EMBL" id="QKXF01000666">
    <property type="protein sequence ID" value="RQM09820.1"/>
    <property type="molecule type" value="Genomic_DNA"/>
</dbReference>
<evidence type="ECO:0000313" key="2">
    <source>
        <dbReference type="Proteomes" id="UP000286097"/>
    </source>
</evidence>
<dbReference type="OrthoDB" id="166729at2759"/>
<protein>
    <submittedName>
        <fullName evidence="1">Uncharacterized protein</fullName>
    </submittedName>
</protein>
<reference evidence="1 2" key="1">
    <citation type="submission" date="2018-06" db="EMBL/GenBank/DDBJ databases">
        <title>Comparative genomics of downy mildews reveals potential adaptations to biotrophy.</title>
        <authorList>
            <person name="Fletcher K."/>
            <person name="Klosterman S.J."/>
            <person name="Derevnina L."/>
            <person name="Martin F."/>
            <person name="Koike S."/>
            <person name="Reyes Chin-Wo S."/>
            <person name="Mou B."/>
            <person name="Michelmore R."/>
        </authorList>
    </citation>
    <scope>NUCLEOTIDE SEQUENCE [LARGE SCALE GENOMIC DNA]</scope>
    <source>
        <strain evidence="1 2">R13</strain>
    </source>
</reference>
<sequence>MILKTQITCLEETSDGKTACFYTIQPMPVSSPSAKILYTRRAGDPTQLSPTIKRESLPEEAQGLKDLLLSSSSYQVRSRFSFSKLRRVVIPPVQIPPALATPNAFNNIVAGAKIPMTKAMWTRHRARLMQRLPGRVDEKVAR</sequence>
<dbReference type="AlphaFoldDB" id="A0A425BYN0"/>
<accession>A0A425BYN0</accession>
<comment type="caution">
    <text evidence="1">The sequence shown here is derived from an EMBL/GenBank/DDBJ whole genome shotgun (WGS) entry which is preliminary data.</text>
</comment>
<gene>
    <name evidence="1" type="ORF">DD237_006798</name>
</gene>
<organism evidence="1 2">
    <name type="scientific">Peronospora effusa</name>
    <dbReference type="NCBI Taxonomy" id="542832"/>
    <lineage>
        <taxon>Eukaryota</taxon>
        <taxon>Sar</taxon>
        <taxon>Stramenopiles</taxon>
        <taxon>Oomycota</taxon>
        <taxon>Peronosporomycetes</taxon>
        <taxon>Peronosporales</taxon>
        <taxon>Peronosporaceae</taxon>
        <taxon>Peronospora</taxon>
    </lineage>
</organism>
<evidence type="ECO:0000313" key="1">
    <source>
        <dbReference type="EMBL" id="RQM09820.1"/>
    </source>
</evidence>
<dbReference type="Proteomes" id="UP000286097">
    <property type="component" value="Unassembled WGS sequence"/>
</dbReference>
<name>A0A425BYN0_9STRA</name>
<dbReference type="VEuPathDB" id="FungiDB:DD237_006798"/>